<evidence type="ECO:0000256" key="13">
    <source>
        <dbReference type="SAM" id="Phobius"/>
    </source>
</evidence>
<evidence type="ECO:0000313" key="15">
    <source>
        <dbReference type="Proteomes" id="UP000218810"/>
    </source>
</evidence>
<protein>
    <submittedName>
        <fullName evidence="14">Cytochrome B</fullName>
    </submittedName>
</protein>
<feature type="transmembrane region" description="Helical" evidence="13">
    <location>
        <begin position="192"/>
        <end position="215"/>
    </location>
</feature>
<evidence type="ECO:0000256" key="2">
    <source>
        <dbReference type="ARBA" id="ARBA00022475"/>
    </source>
</evidence>
<evidence type="ECO:0000256" key="8">
    <source>
        <dbReference type="ARBA" id="ARBA00023133"/>
    </source>
</evidence>
<feature type="transmembrane region" description="Helical" evidence="13">
    <location>
        <begin position="148"/>
        <end position="172"/>
    </location>
</feature>
<dbReference type="GO" id="GO:0006784">
    <property type="term" value="P:heme A biosynthetic process"/>
    <property type="evidence" value="ECO:0007669"/>
    <property type="project" value="InterPro"/>
</dbReference>
<evidence type="ECO:0000256" key="12">
    <source>
        <dbReference type="SAM" id="MobiDB-lite"/>
    </source>
</evidence>
<keyword evidence="5 13" id="KW-1133">Transmembrane helix</keyword>
<dbReference type="RefSeq" id="WP_095716920.1">
    <property type="nucleotide sequence ID" value="NZ_NTGA01000002.1"/>
</dbReference>
<feature type="transmembrane region" description="Helical" evidence="13">
    <location>
        <begin position="122"/>
        <end position="142"/>
    </location>
</feature>
<dbReference type="GO" id="GO:0016020">
    <property type="term" value="C:membrane"/>
    <property type="evidence" value="ECO:0007669"/>
    <property type="project" value="UniProtKB-SubCell"/>
</dbReference>
<dbReference type="PANTHER" id="PTHR35457">
    <property type="entry name" value="HEME A SYNTHASE"/>
    <property type="match status" value="1"/>
</dbReference>
<keyword evidence="6" id="KW-0560">Oxidoreductase</keyword>
<sequence length="332" mass="34378">MTSTSRAPKSGSPATSDPPGPRGPLARLPLPSVRLQKGLALANVMAQIGIMTTGVTVRVTASGLGCETWPRCNQDSFVPVAGAGPALHQAIEFGNRLLTFVLVAVAAALLLALLRAGRRSELIWLALAMPAGIVAQAVIGGITVLAGLVWWTVALHLLPSMILAWLAAVLFVRVGESDDSPARRVLPPPLSWLIVLSAVLLAGVLVTGTMVTGAGPHAGDARIGAADRLQMPIQWLVHFHAELMVGYVCLLIGLAFGLLALRAEGPAIRRCLILIALIAAQAVVGITQYQLGVPEMLVVLHVTLAGAITAVTGALWASAVIREPAVASARAA</sequence>
<keyword evidence="4" id="KW-0479">Metal-binding</keyword>
<evidence type="ECO:0000256" key="4">
    <source>
        <dbReference type="ARBA" id="ARBA00022723"/>
    </source>
</evidence>
<dbReference type="InterPro" id="IPR050450">
    <property type="entry name" value="COX15/CtaA_HemeA_synthase"/>
</dbReference>
<comment type="subcellular location">
    <subcellularLocation>
        <location evidence="1">Membrane</location>
        <topology evidence="1">Multi-pass membrane protein</topology>
    </subcellularLocation>
</comment>
<dbReference type="AlphaFoldDB" id="A0A2A2WUC6"/>
<dbReference type="OrthoDB" id="5241540at2"/>
<evidence type="ECO:0000256" key="10">
    <source>
        <dbReference type="ARBA" id="ARBA00023157"/>
    </source>
</evidence>
<keyword evidence="10" id="KW-1015">Disulfide bond</keyword>
<dbReference type="Pfam" id="PF02628">
    <property type="entry name" value="COX15-CtaA"/>
    <property type="match status" value="1"/>
</dbReference>
<accession>A0A2A2WUC6</accession>
<keyword evidence="7" id="KW-0408">Iron</keyword>
<dbReference type="GO" id="GO:0046872">
    <property type="term" value="F:metal ion binding"/>
    <property type="evidence" value="ECO:0007669"/>
    <property type="project" value="UniProtKB-KW"/>
</dbReference>
<feature type="region of interest" description="Disordered" evidence="12">
    <location>
        <begin position="1"/>
        <end position="27"/>
    </location>
</feature>
<feature type="transmembrane region" description="Helical" evidence="13">
    <location>
        <begin position="235"/>
        <end position="259"/>
    </location>
</feature>
<keyword evidence="9 13" id="KW-0472">Membrane</keyword>
<dbReference type="Proteomes" id="UP000218810">
    <property type="component" value="Unassembled WGS sequence"/>
</dbReference>
<keyword evidence="15" id="KW-1185">Reference proteome</keyword>
<keyword evidence="8" id="KW-0350">Heme biosynthesis</keyword>
<name>A0A2A2WUC6_9ACTN</name>
<evidence type="ECO:0000313" key="14">
    <source>
        <dbReference type="EMBL" id="PAY24810.1"/>
    </source>
</evidence>
<proteinExistence type="predicted"/>
<keyword evidence="3 13" id="KW-0812">Transmembrane</keyword>
<dbReference type="EMBL" id="NTGA01000002">
    <property type="protein sequence ID" value="PAY24810.1"/>
    <property type="molecule type" value="Genomic_DNA"/>
</dbReference>
<evidence type="ECO:0000256" key="11">
    <source>
        <dbReference type="ARBA" id="ARBA00023444"/>
    </source>
</evidence>
<feature type="compositionally biased region" description="Polar residues" evidence="12">
    <location>
        <begin position="1"/>
        <end position="15"/>
    </location>
</feature>
<dbReference type="GO" id="GO:0016491">
    <property type="term" value="F:oxidoreductase activity"/>
    <property type="evidence" value="ECO:0007669"/>
    <property type="project" value="UniProtKB-KW"/>
</dbReference>
<dbReference type="InterPro" id="IPR003780">
    <property type="entry name" value="COX15/CtaA_fam"/>
</dbReference>
<evidence type="ECO:0000256" key="5">
    <source>
        <dbReference type="ARBA" id="ARBA00022989"/>
    </source>
</evidence>
<comment type="pathway">
    <text evidence="11">Porphyrin-containing compound metabolism.</text>
</comment>
<feature type="transmembrane region" description="Helical" evidence="13">
    <location>
        <begin position="271"/>
        <end position="291"/>
    </location>
</feature>
<dbReference type="PANTHER" id="PTHR35457:SF1">
    <property type="entry name" value="HEME A SYNTHASE"/>
    <property type="match status" value="1"/>
</dbReference>
<feature type="transmembrane region" description="Helical" evidence="13">
    <location>
        <begin position="297"/>
        <end position="321"/>
    </location>
</feature>
<organism evidence="14 15">
    <name type="scientific">Dietzia natronolimnaea</name>
    <dbReference type="NCBI Taxonomy" id="161920"/>
    <lineage>
        <taxon>Bacteria</taxon>
        <taxon>Bacillati</taxon>
        <taxon>Actinomycetota</taxon>
        <taxon>Actinomycetes</taxon>
        <taxon>Mycobacteriales</taxon>
        <taxon>Dietziaceae</taxon>
        <taxon>Dietzia</taxon>
    </lineage>
</organism>
<evidence type="ECO:0000256" key="1">
    <source>
        <dbReference type="ARBA" id="ARBA00004141"/>
    </source>
</evidence>
<comment type="caution">
    <text evidence="14">The sequence shown here is derived from an EMBL/GenBank/DDBJ whole genome shotgun (WGS) entry which is preliminary data.</text>
</comment>
<evidence type="ECO:0000256" key="9">
    <source>
        <dbReference type="ARBA" id="ARBA00023136"/>
    </source>
</evidence>
<evidence type="ECO:0000256" key="6">
    <source>
        <dbReference type="ARBA" id="ARBA00023002"/>
    </source>
</evidence>
<reference evidence="15" key="1">
    <citation type="submission" date="2017-09" db="EMBL/GenBank/DDBJ databases">
        <authorList>
            <person name="Zhang Y."/>
            <person name="Huang X."/>
            <person name="Liu J."/>
            <person name="Lu L."/>
            <person name="Peng K."/>
        </authorList>
    </citation>
    <scope>NUCLEOTIDE SEQUENCE [LARGE SCALE GENOMIC DNA]</scope>
    <source>
        <strain evidence="15">S-XJ-1</strain>
    </source>
</reference>
<evidence type="ECO:0000256" key="3">
    <source>
        <dbReference type="ARBA" id="ARBA00022692"/>
    </source>
</evidence>
<gene>
    <name evidence="14" type="ORF">CEY15_01125</name>
</gene>
<feature type="transmembrane region" description="Helical" evidence="13">
    <location>
        <begin position="97"/>
        <end position="115"/>
    </location>
</feature>
<keyword evidence="2" id="KW-1003">Cell membrane</keyword>
<evidence type="ECO:0000256" key="7">
    <source>
        <dbReference type="ARBA" id="ARBA00023004"/>
    </source>
</evidence>